<evidence type="ECO:0000313" key="13">
    <source>
        <dbReference type="Proteomes" id="UP000462055"/>
    </source>
</evidence>
<dbReference type="InterPro" id="IPR006091">
    <property type="entry name" value="Acyl-CoA_Oxase/DH_mid-dom"/>
</dbReference>
<dbReference type="Pfam" id="PF02770">
    <property type="entry name" value="Acyl-CoA_dh_M"/>
    <property type="match status" value="1"/>
</dbReference>
<dbReference type="EMBL" id="WBMS02000041">
    <property type="protein sequence ID" value="MWA05772.1"/>
    <property type="molecule type" value="Genomic_DNA"/>
</dbReference>
<keyword evidence="13" id="KW-1185">Reference proteome</keyword>
<keyword evidence="5 8" id="KW-0285">Flavoprotein</keyword>
<proteinExistence type="inferred from homology"/>
<evidence type="ECO:0000256" key="8">
    <source>
        <dbReference type="RuleBase" id="RU362125"/>
    </source>
</evidence>
<dbReference type="PIRSF" id="PIRSF016578">
    <property type="entry name" value="HsaA"/>
    <property type="match status" value="1"/>
</dbReference>
<dbReference type="Gene3D" id="1.10.540.10">
    <property type="entry name" value="Acyl-CoA dehydrogenase/oxidase, N-terminal domain"/>
    <property type="match status" value="1"/>
</dbReference>
<dbReference type="InterPro" id="IPR037069">
    <property type="entry name" value="AcylCoA_DH/ox_N_sf"/>
</dbReference>
<dbReference type="RefSeq" id="WP_151598197.1">
    <property type="nucleotide sequence ID" value="NZ_WBMS02000041.1"/>
</dbReference>
<evidence type="ECO:0000259" key="10">
    <source>
        <dbReference type="Pfam" id="PF02770"/>
    </source>
</evidence>
<comment type="pathway">
    <text evidence="2">Amino-acid degradation; L-valine degradation.</text>
</comment>
<dbReference type="GO" id="GO:0003995">
    <property type="term" value="F:acyl-CoA dehydrogenase activity"/>
    <property type="evidence" value="ECO:0007669"/>
    <property type="project" value="TreeGrafter"/>
</dbReference>
<organism evidence="12 13">
    <name type="scientific">Actinomadura physcomitrii</name>
    <dbReference type="NCBI Taxonomy" id="2650748"/>
    <lineage>
        <taxon>Bacteria</taxon>
        <taxon>Bacillati</taxon>
        <taxon>Actinomycetota</taxon>
        <taxon>Actinomycetes</taxon>
        <taxon>Streptosporangiales</taxon>
        <taxon>Thermomonosporaceae</taxon>
        <taxon>Actinomadura</taxon>
    </lineage>
</organism>
<evidence type="ECO:0000256" key="6">
    <source>
        <dbReference type="ARBA" id="ARBA00022827"/>
    </source>
</evidence>
<dbReference type="FunFam" id="1.20.140.10:FF:000001">
    <property type="entry name" value="Acyl-CoA dehydrogenase"/>
    <property type="match status" value="1"/>
</dbReference>
<dbReference type="Pfam" id="PF00441">
    <property type="entry name" value="Acyl-CoA_dh_1"/>
    <property type="match status" value="1"/>
</dbReference>
<keyword evidence="7 8" id="KW-0560">Oxidoreductase</keyword>
<evidence type="ECO:0000256" key="4">
    <source>
        <dbReference type="ARBA" id="ARBA00022456"/>
    </source>
</evidence>
<reference evidence="12" key="1">
    <citation type="submission" date="2019-12" db="EMBL/GenBank/DDBJ databases">
        <title>Actinomadura physcomitrii sp. nov., a novel actinomycete isolated from moss [Physcomitrium sphaericum (Ludw) Fuernr].</title>
        <authorList>
            <person name="Zhuang X."/>
        </authorList>
    </citation>
    <scope>NUCLEOTIDE SEQUENCE [LARGE SCALE GENOMIC DNA]</scope>
    <source>
        <strain evidence="12">LD22</strain>
    </source>
</reference>
<evidence type="ECO:0000259" key="9">
    <source>
        <dbReference type="Pfam" id="PF00441"/>
    </source>
</evidence>
<evidence type="ECO:0000256" key="7">
    <source>
        <dbReference type="ARBA" id="ARBA00023002"/>
    </source>
</evidence>
<dbReference type="Gene3D" id="1.20.140.10">
    <property type="entry name" value="Butyryl-CoA Dehydrogenase, subunit A, domain 3"/>
    <property type="match status" value="1"/>
</dbReference>
<dbReference type="Proteomes" id="UP000462055">
    <property type="component" value="Unassembled WGS sequence"/>
</dbReference>
<feature type="domain" description="Acyl-CoA dehydrogenase/oxidase C-terminal" evidence="9">
    <location>
        <begin position="225"/>
        <end position="374"/>
    </location>
</feature>
<dbReference type="SUPFAM" id="SSF47203">
    <property type="entry name" value="Acyl-CoA dehydrogenase C-terminal domain-like"/>
    <property type="match status" value="1"/>
</dbReference>
<comment type="cofactor">
    <cofactor evidence="1 8">
        <name>FAD</name>
        <dbReference type="ChEBI" id="CHEBI:57692"/>
    </cofactor>
</comment>
<feature type="domain" description="Acyl-CoA oxidase/dehydrogenase middle" evidence="10">
    <location>
        <begin position="119"/>
        <end position="213"/>
    </location>
</feature>
<dbReference type="InterPro" id="IPR036250">
    <property type="entry name" value="AcylCo_DH-like_C"/>
</dbReference>
<dbReference type="GO" id="GO:0050660">
    <property type="term" value="F:flavin adenine dinucleotide binding"/>
    <property type="evidence" value="ECO:0007669"/>
    <property type="project" value="InterPro"/>
</dbReference>
<evidence type="ECO:0000256" key="3">
    <source>
        <dbReference type="ARBA" id="ARBA00009347"/>
    </source>
</evidence>
<evidence type="ECO:0000313" key="12">
    <source>
        <dbReference type="EMBL" id="MWA05772.1"/>
    </source>
</evidence>
<evidence type="ECO:0000256" key="5">
    <source>
        <dbReference type="ARBA" id="ARBA00022630"/>
    </source>
</evidence>
<dbReference type="PANTHER" id="PTHR43884:SF40">
    <property type="entry name" value="ACYL-COA DEHYDROGENASE"/>
    <property type="match status" value="1"/>
</dbReference>
<dbReference type="InterPro" id="IPR009075">
    <property type="entry name" value="AcylCo_DH/oxidase_C"/>
</dbReference>
<evidence type="ECO:0000259" key="11">
    <source>
        <dbReference type="Pfam" id="PF02771"/>
    </source>
</evidence>
<dbReference type="InterPro" id="IPR009100">
    <property type="entry name" value="AcylCoA_DH/oxidase_NM_dom_sf"/>
</dbReference>
<dbReference type="SUPFAM" id="SSF56645">
    <property type="entry name" value="Acyl-CoA dehydrogenase NM domain-like"/>
    <property type="match status" value="1"/>
</dbReference>
<comment type="caution">
    <text evidence="12">The sequence shown here is derived from an EMBL/GenBank/DDBJ whole genome shotgun (WGS) entry which is preliminary data.</text>
</comment>
<dbReference type="InterPro" id="IPR046373">
    <property type="entry name" value="Acyl-CoA_Oxase/DH_mid-dom_sf"/>
</dbReference>
<dbReference type="PANTHER" id="PTHR43884">
    <property type="entry name" value="ACYL-COA DEHYDROGENASE"/>
    <property type="match status" value="1"/>
</dbReference>
<keyword evidence="6 8" id="KW-0274">FAD</keyword>
<evidence type="ECO:0000256" key="2">
    <source>
        <dbReference type="ARBA" id="ARBA00005109"/>
    </source>
</evidence>
<dbReference type="Gene3D" id="2.40.110.10">
    <property type="entry name" value="Butyryl-CoA Dehydrogenase, subunit A, domain 2"/>
    <property type="match status" value="1"/>
</dbReference>
<sequence>MESQDFADVLKAVRSFVRDEVVPREEEIEETDAIPEPLRRTSRDMGLFGYALPEQYGGLGLSLSEEVRLVFELGYTSPAFRSMFGTSNGIAGQVLVHSGTDEQKAAWLPRLASGEIVGAFALTEAEAGSDPSTLTTSATRYGDDYVINGAKRFITNAPEADVFMVFARTGGPGSRGISTFLVESGTAGLSVGPADQKMGQRGAHTAEVFFDGVRVPATAMVGTEGTGFRTAMASLAHGRLSIAALCVGLAQRILDDTVEYAKTRHQGGGAIGEYQLIQGLIADSQAELYAGRSMVLEAARAYDAGEDTKLGPSCAKYFCSEMVGRVADRGVQVFGGMGYMRGVSVERFFRDVRLFRIYEGTSQIQQLVIARSLLR</sequence>
<dbReference type="FunFam" id="2.40.110.10:FF:000001">
    <property type="entry name" value="Acyl-CoA dehydrogenase, mitochondrial"/>
    <property type="match status" value="1"/>
</dbReference>
<gene>
    <name evidence="12" type="ORF">F8568_036530</name>
</gene>
<feature type="domain" description="Acyl-CoA dehydrogenase/oxidase N-terminal" evidence="11">
    <location>
        <begin position="8"/>
        <end position="115"/>
    </location>
</feature>
<evidence type="ECO:0000256" key="1">
    <source>
        <dbReference type="ARBA" id="ARBA00001974"/>
    </source>
</evidence>
<dbReference type="Pfam" id="PF02771">
    <property type="entry name" value="Acyl-CoA_dh_N"/>
    <property type="match status" value="1"/>
</dbReference>
<keyword evidence="4" id="KW-0101">Branched-chain amino acid catabolism</keyword>
<dbReference type="InterPro" id="IPR013786">
    <property type="entry name" value="AcylCoA_DH/ox_N"/>
</dbReference>
<comment type="similarity">
    <text evidence="3 8">Belongs to the acyl-CoA dehydrogenase family.</text>
</comment>
<name>A0A6I4MJ05_9ACTN</name>
<dbReference type="GO" id="GO:0009083">
    <property type="term" value="P:branched-chain amino acid catabolic process"/>
    <property type="evidence" value="ECO:0007669"/>
    <property type="project" value="UniProtKB-KW"/>
</dbReference>
<dbReference type="AlphaFoldDB" id="A0A6I4MJ05"/>
<accession>A0A6I4MJ05</accession>
<protein>
    <submittedName>
        <fullName evidence="12">Acyl-CoA dehydrogenase</fullName>
    </submittedName>
</protein>